<dbReference type="OrthoDB" id="6428749at2759"/>
<evidence type="ECO:0000313" key="8">
    <source>
        <dbReference type="EMBL" id="OBZ80081.1"/>
    </source>
</evidence>
<evidence type="ECO:0000259" key="7">
    <source>
        <dbReference type="Pfam" id="PF01425"/>
    </source>
</evidence>
<feature type="domain" description="Amidase" evidence="7">
    <location>
        <begin position="61"/>
        <end position="533"/>
    </location>
</feature>
<dbReference type="EMBL" id="LUGG01000001">
    <property type="protein sequence ID" value="OBZ80081.1"/>
    <property type="molecule type" value="Genomic_DNA"/>
</dbReference>
<sequence length="546" mass="59878">QWEEAVADKRKRQLESIPKEWLIPPVPKEQTNVMKRSGDHQYPDVSVLLQKLASSEWSAVEVTTAFCKRAVIAHQLASRDDTNCLTEIFVEKALQRAAELDEYLKQHGTVIGPLHGLPVSLKDQFQIKGLETTMGYAAWIGAYATDDAVLVKLLLQCGAVLYVRTNVPQTLMWGETYNNVFGRCVNPFNTSLTPGGSSGGEGALIAQHGSLLGVGSDIGGSIRVPSHFCGIYGFKPSSHRMPSFGIVNSLDGQESVSTSLGPLSVSLSGIKILTQAILEQQPWRHCPNTVSIPWSQDAYTLKEHNNGRNLCFGIMWDEGTVKPHPPIARALELTKRALESAGHQVIEWKGLRSTEFVAIARSFFLADGGADYKASLTTGEPLINNLAPDADPLDIPAFRQPREPLSAYQVWQLNKEMRQLRKAHLDYWESTVSATGTGRPVDALICPVAPYAAVPHGKTRSSIYTIIWNALDYPSLVIPVTTVDPALDVKSSRDEFLSSEDEILYDMYDPEVYKGMPVGIQLVGQTLQEEVVLGIGEIVDGALKST</sequence>
<evidence type="ECO:0000256" key="4">
    <source>
        <dbReference type="ARBA" id="ARBA00022801"/>
    </source>
</evidence>
<gene>
    <name evidence="8" type="primary">amdS_1</name>
    <name evidence="8" type="ORF">A0H81_01174</name>
</gene>
<proteinExistence type="inferred from homology"/>
<feature type="active site" description="Acyl-ester intermediate" evidence="5">
    <location>
        <position position="221"/>
    </location>
</feature>
<dbReference type="SUPFAM" id="SSF75304">
    <property type="entry name" value="Amidase signature (AS) enzymes"/>
    <property type="match status" value="1"/>
</dbReference>
<dbReference type="Pfam" id="PF01425">
    <property type="entry name" value="Amidase"/>
    <property type="match status" value="1"/>
</dbReference>
<feature type="non-terminal residue" evidence="8">
    <location>
        <position position="1"/>
    </location>
</feature>
<keyword evidence="9" id="KW-1185">Reference proteome</keyword>
<evidence type="ECO:0000256" key="1">
    <source>
        <dbReference type="ARBA" id="ARBA00001311"/>
    </source>
</evidence>
<protein>
    <recommendedName>
        <fullName evidence="3">amidase</fullName>
        <ecNumber evidence="3">3.5.1.4</ecNumber>
    </recommendedName>
</protein>
<comment type="similarity">
    <text evidence="2">Belongs to the amidase family.</text>
</comment>
<dbReference type="InterPro" id="IPR023631">
    <property type="entry name" value="Amidase_dom"/>
</dbReference>
<dbReference type="GO" id="GO:0004040">
    <property type="term" value="F:amidase activity"/>
    <property type="evidence" value="ECO:0007669"/>
    <property type="project" value="UniProtKB-EC"/>
</dbReference>
<feature type="active site" description="Charge relay system" evidence="5">
    <location>
        <position position="197"/>
    </location>
</feature>
<dbReference type="InterPro" id="IPR036928">
    <property type="entry name" value="AS_sf"/>
</dbReference>
<dbReference type="PROSITE" id="PS00571">
    <property type="entry name" value="AMIDASES"/>
    <property type="match status" value="1"/>
</dbReference>
<dbReference type="PANTHER" id="PTHR46072">
    <property type="entry name" value="AMIDASE-RELATED-RELATED"/>
    <property type="match status" value="1"/>
</dbReference>
<comment type="catalytic activity">
    <reaction evidence="1">
        <text>a monocarboxylic acid amide + H2O = a monocarboxylate + NH4(+)</text>
        <dbReference type="Rhea" id="RHEA:12020"/>
        <dbReference type="ChEBI" id="CHEBI:15377"/>
        <dbReference type="ChEBI" id="CHEBI:28938"/>
        <dbReference type="ChEBI" id="CHEBI:35757"/>
        <dbReference type="ChEBI" id="CHEBI:83628"/>
        <dbReference type="EC" id="3.5.1.4"/>
    </reaction>
</comment>
<evidence type="ECO:0000256" key="3">
    <source>
        <dbReference type="ARBA" id="ARBA00012922"/>
    </source>
</evidence>
<dbReference type="AlphaFoldDB" id="A0A1C7MT89"/>
<organism evidence="8 9">
    <name type="scientific">Grifola frondosa</name>
    <name type="common">Maitake</name>
    <name type="synonym">Polyporus frondosus</name>
    <dbReference type="NCBI Taxonomy" id="5627"/>
    <lineage>
        <taxon>Eukaryota</taxon>
        <taxon>Fungi</taxon>
        <taxon>Dikarya</taxon>
        <taxon>Basidiomycota</taxon>
        <taxon>Agaricomycotina</taxon>
        <taxon>Agaricomycetes</taxon>
        <taxon>Polyporales</taxon>
        <taxon>Grifolaceae</taxon>
        <taxon>Grifola</taxon>
    </lineage>
</organism>
<comment type="caution">
    <text evidence="8">The sequence shown here is derived from an EMBL/GenBank/DDBJ whole genome shotgun (WGS) entry which is preliminary data.</text>
</comment>
<dbReference type="PIRSF" id="PIRSF001221">
    <property type="entry name" value="Amidase_fungi"/>
    <property type="match status" value="1"/>
</dbReference>
<feature type="binding site" evidence="6">
    <location>
        <position position="171"/>
    </location>
    <ligand>
        <name>substrate</name>
    </ligand>
</feature>
<evidence type="ECO:0000256" key="6">
    <source>
        <dbReference type="PIRSR" id="PIRSR001221-2"/>
    </source>
</evidence>
<dbReference type="InterPro" id="IPR020556">
    <property type="entry name" value="Amidase_CS"/>
</dbReference>
<dbReference type="PANTHER" id="PTHR46072:SF2">
    <property type="entry name" value="AMIDASE (EUROFUNG)"/>
    <property type="match status" value="1"/>
</dbReference>
<dbReference type="Gene3D" id="3.90.1300.10">
    <property type="entry name" value="Amidase signature (AS) domain"/>
    <property type="match status" value="1"/>
</dbReference>
<name>A0A1C7MT89_GRIFR</name>
<dbReference type="OMA" id="WIISPVP"/>
<feature type="active site" description="Charge relay system" evidence="5">
    <location>
        <position position="122"/>
    </location>
</feature>
<evidence type="ECO:0000313" key="9">
    <source>
        <dbReference type="Proteomes" id="UP000092993"/>
    </source>
</evidence>
<feature type="binding site" evidence="6">
    <location>
        <position position="197"/>
    </location>
    <ligand>
        <name>substrate</name>
    </ligand>
</feature>
<evidence type="ECO:0000256" key="5">
    <source>
        <dbReference type="PIRSR" id="PIRSR001221-1"/>
    </source>
</evidence>
<dbReference type="EC" id="3.5.1.4" evidence="3"/>
<reference evidence="8 9" key="1">
    <citation type="submission" date="2016-03" db="EMBL/GenBank/DDBJ databases">
        <title>Whole genome sequencing of Grifola frondosa 9006-11.</title>
        <authorList>
            <person name="Min B."/>
            <person name="Park H."/>
            <person name="Kim J.-G."/>
            <person name="Cho H."/>
            <person name="Oh Y.-L."/>
            <person name="Kong W.-S."/>
            <person name="Choi I.-G."/>
        </authorList>
    </citation>
    <scope>NUCLEOTIDE SEQUENCE [LARGE SCALE GENOMIC DNA]</scope>
    <source>
        <strain evidence="8 9">9006-11</strain>
    </source>
</reference>
<accession>A0A1C7MT89</accession>
<feature type="binding site" evidence="6">
    <location>
        <begin position="218"/>
        <end position="221"/>
    </location>
    <ligand>
        <name>substrate</name>
    </ligand>
</feature>
<dbReference type="Proteomes" id="UP000092993">
    <property type="component" value="Unassembled WGS sequence"/>
</dbReference>
<evidence type="ECO:0000256" key="2">
    <source>
        <dbReference type="ARBA" id="ARBA00009199"/>
    </source>
</evidence>
<keyword evidence="4" id="KW-0378">Hydrolase</keyword>
<dbReference type="STRING" id="5627.A0A1C7MT89"/>